<feature type="domain" description="DUF4064" evidence="2">
    <location>
        <begin position="2"/>
        <end position="102"/>
    </location>
</feature>
<evidence type="ECO:0000313" key="3">
    <source>
        <dbReference type="EMBL" id="MFD2629946.1"/>
    </source>
</evidence>
<dbReference type="InterPro" id="IPR025273">
    <property type="entry name" value="DUF4064"/>
</dbReference>
<evidence type="ECO:0000259" key="2">
    <source>
        <dbReference type="Pfam" id="PF13273"/>
    </source>
</evidence>
<organism evidence="3 4">
    <name type="scientific">Oceanobacillus kapialis</name>
    <dbReference type="NCBI Taxonomy" id="481353"/>
    <lineage>
        <taxon>Bacteria</taxon>
        <taxon>Bacillati</taxon>
        <taxon>Bacillota</taxon>
        <taxon>Bacilli</taxon>
        <taxon>Bacillales</taxon>
        <taxon>Bacillaceae</taxon>
        <taxon>Oceanobacillus</taxon>
    </lineage>
</organism>
<feature type="transmembrane region" description="Helical" evidence="1">
    <location>
        <begin position="59"/>
        <end position="80"/>
    </location>
</feature>
<feature type="transmembrane region" description="Helical" evidence="1">
    <location>
        <begin position="12"/>
        <end position="39"/>
    </location>
</feature>
<dbReference type="Pfam" id="PF13273">
    <property type="entry name" value="DUF4064"/>
    <property type="match status" value="1"/>
</dbReference>
<dbReference type="EMBL" id="JBHUMX010000041">
    <property type="protein sequence ID" value="MFD2629946.1"/>
    <property type="molecule type" value="Genomic_DNA"/>
</dbReference>
<comment type="caution">
    <text evidence="3">The sequence shown here is derived from an EMBL/GenBank/DDBJ whole genome shotgun (WGS) entry which is preliminary data.</text>
</comment>
<evidence type="ECO:0000313" key="4">
    <source>
        <dbReference type="Proteomes" id="UP001597451"/>
    </source>
</evidence>
<evidence type="ECO:0000256" key="1">
    <source>
        <dbReference type="SAM" id="Phobius"/>
    </source>
</evidence>
<accession>A0ABW5Q327</accession>
<protein>
    <submittedName>
        <fullName evidence="3">DUF4064 domain-containing protein</fullName>
    </submittedName>
</protein>
<gene>
    <name evidence="3" type="ORF">ACFSUN_14255</name>
</gene>
<keyword evidence="1" id="KW-0472">Membrane</keyword>
<dbReference type="Proteomes" id="UP001597451">
    <property type="component" value="Unassembled WGS sequence"/>
</dbReference>
<sequence>MNRTIERVLGVVAVIMDFLVAILGTGIILLVNSGIGWFGESIDSVEWDIVSNILYIANNLLWLLVLSFVISFILGIIAIIKVKSNAKLAGGLFIASAVISSWLLFTGVAFQCILYLIAGLMCLFRKS</sequence>
<proteinExistence type="predicted"/>
<feature type="transmembrane region" description="Helical" evidence="1">
    <location>
        <begin position="92"/>
        <end position="118"/>
    </location>
</feature>
<keyword evidence="1" id="KW-0812">Transmembrane</keyword>
<reference evidence="4" key="1">
    <citation type="journal article" date="2019" name="Int. J. Syst. Evol. Microbiol.">
        <title>The Global Catalogue of Microorganisms (GCM) 10K type strain sequencing project: providing services to taxonomists for standard genome sequencing and annotation.</title>
        <authorList>
            <consortium name="The Broad Institute Genomics Platform"/>
            <consortium name="The Broad Institute Genome Sequencing Center for Infectious Disease"/>
            <person name="Wu L."/>
            <person name="Ma J."/>
        </authorList>
    </citation>
    <scope>NUCLEOTIDE SEQUENCE [LARGE SCALE GENOMIC DNA]</scope>
    <source>
        <strain evidence="4">TISTR 1858</strain>
    </source>
</reference>
<name>A0ABW5Q327_9BACI</name>
<dbReference type="RefSeq" id="WP_379562733.1">
    <property type="nucleotide sequence ID" value="NZ_CP085256.1"/>
</dbReference>
<keyword evidence="1" id="KW-1133">Transmembrane helix</keyword>
<keyword evidence="4" id="KW-1185">Reference proteome</keyword>